<name>A0A543JJK9_9PSEU</name>
<dbReference type="OrthoDB" id="4002101at2"/>
<dbReference type="RefSeq" id="WP_141980838.1">
    <property type="nucleotide sequence ID" value="NZ_VFPP01000001.1"/>
</dbReference>
<sequence>MTPKPKSPGSGRPGDGGDGKPSQVYGSTDASKGVSSAHEAISAARRAGEPTDPGSTSTPTPVDPTVPGPAGKIALRPPSDRHQLNRVSPKSPAKAENTIILPETRDAVRQDIADIQAGNARWDPDTNSYVTDSGRRYKVESNGTVFPVDGPGFVALNRSEYKALQALIRHNGDVEAAMASVARDPSIPPGSFGKARDVYSHYRK</sequence>
<accession>A0A543JJK9</accession>
<gene>
    <name evidence="2" type="ORF">FHX81_5452</name>
</gene>
<dbReference type="EMBL" id="VFPP01000001">
    <property type="protein sequence ID" value="TQM83039.1"/>
    <property type="molecule type" value="Genomic_DNA"/>
</dbReference>
<feature type="region of interest" description="Disordered" evidence="1">
    <location>
        <begin position="183"/>
        <end position="204"/>
    </location>
</feature>
<evidence type="ECO:0000313" key="2">
    <source>
        <dbReference type="EMBL" id="TQM83039.1"/>
    </source>
</evidence>
<proteinExistence type="predicted"/>
<keyword evidence="3" id="KW-1185">Reference proteome</keyword>
<evidence type="ECO:0000256" key="1">
    <source>
        <dbReference type="SAM" id="MobiDB-lite"/>
    </source>
</evidence>
<dbReference type="AlphaFoldDB" id="A0A543JJK9"/>
<protein>
    <submittedName>
        <fullName evidence="2">Uncharacterized protein</fullName>
    </submittedName>
</protein>
<feature type="compositionally biased region" description="Low complexity" evidence="1">
    <location>
        <begin position="1"/>
        <end position="10"/>
    </location>
</feature>
<dbReference type="Proteomes" id="UP000316628">
    <property type="component" value="Unassembled WGS sequence"/>
</dbReference>
<feature type="compositionally biased region" description="Low complexity" evidence="1">
    <location>
        <begin position="50"/>
        <end position="60"/>
    </location>
</feature>
<dbReference type="CDD" id="cd14270">
    <property type="entry name" value="UBA"/>
    <property type="match status" value="1"/>
</dbReference>
<evidence type="ECO:0000313" key="3">
    <source>
        <dbReference type="Proteomes" id="UP000316628"/>
    </source>
</evidence>
<feature type="compositionally biased region" description="Polar residues" evidence="1">
    <location>
        <begin position="24"/>
        <end position="34"/>
    </location>
</feature>
<organism evidence="2 3">
    <name type="scientific">Saccharothrix saharensis</name>
    <dbReference type="NCBI Taxonomy" id="571190"/>
    <lineage>
        <taxon>Bacteria</taxon>
        <taxon>Bacillati</taxon>
        <taxon>Actinomycetota</taxon>
        <taxon>Actinomycetes</taxon>
        <taxon>Pseudonocardiales</taxon>
        <taxon>Pseudonocardiaceae</taxon>
        <taxon>Saccharothrix</taxon>
    </lineage>
</organism>
<comment type="caution">
    <text evidence="2">The sequence shown here is derived from an EMBL/GenBank/DDBJ whole genome shotgun (WGS) entry which is preliminary data.</text>
</comment>
<reference evidence="2 3" key="1">
    <citation type="submission" date="2019-06" db="EMBL/GenBank/DDBJ databases">
        <title>Sequencing the genomes of 1000 actinobacteria strains.</title>
        <authorList>
            <person name="Klenk H.-P."/>
        </authorList>
    </citation>
    <scope>NUCLEOTIDE SEQUENCE [LARGE SCALE GENOMIC DNA]</scope>
    <source>
        <strain evidence="2 3">DSM 45456</strain>
    </source>
</reference>
<feature type="compositionally biased region" description="Basic and acidic residues" evidence="1">
    <location>
        <begin position="194"/>
        <end position="204"/>
    </location>
</feature>
<feature type="region of interest" description="Disordered" evidence="1">
    <location>
        <begin position="1"/>
        <end position="99"/>
    </location>
</feature>